<dbReference type="EMBL" id="MU007011">
    <property type="protein sequence ID" value="KAF2436109.1"/>
    <property type="molecule type" value="Genomic_DNA"/>
</dbReference>
<reference evidence="2" key="1">
    <citation type="journal article" date="2020" name="Stud. Mycol.">
        <title>101 Dothideomycetes genomes: a test case for predicting lifestyles and emergence of pathogens.</title>
        <authorList>
            <person name="Haridas S."/>
            <person name="Albert R."/>
            <person name="Binder M."/>
            <person name="Bloem J."/>
            <person name="Labutti K."/>
            <person name="Salamov A."/>
            <person name="Andreopoulos B."/>
            <person name="Baker S."/>
            <person name="Barry K."/>
            <person name="Bills G."/>
            <person name="Bluhm B."/>
            <person name="Cannon C."/>
            <person name="Castanera R."/>
            <person name="Culley D."/>
            <person name="Daum C."/>
            <person name="Ezra D."/>
            <person name="Gonzalez J."/>
            <person name="Henrissat B."/>
            <person name="Kuo A."/>
            <person name="Liang C."/>
            <person name="Lipzen A."/>
            <person name="Lutzoni F."/>
            <person name="Magnuson J."/>
            <person name="Mondo S."/>
            <person name="Nolan M."/>
            <person name="Ohm R."/>
            <person name="Pangilinan J."/>
            <person name="Park H.-J."/>
            <person name="Ramirez L."/>
            <person name="Alfaro M."/>
            <person name="Sun H."/>
            <person name="Tritt A."/>
            <person name="Yoshinaga Y."/>
            <person name="Zwiers L.-H."/>
            <person name="Turgeon B."/>
            <person name="Goodwin S."/>
            <person name="Spatafora J."/>
            <person name="Crous P."/>
            <person name="Grigoriev I."/>
        </authorList>
    </citation>
    <scope>NUCLEOTIDE SEQUENCE</scope>
    <source>
        <strain evidence="2">CBS 130266</strain>
    </source>
</reference>
<evidence type="ECO:0000256" key="1">
    <source>
        <dbReference type="SAM" id="MobiDB-lite"/>
    </source>
</evidence>
<dbReference type="Proteomes" id="UP000800235">
    <property type="component" value="Unassembled WGS sequence"/>
</dbReference>
<keyword evidence="3" id="KW-1185">Reference proteome</keyword>
<feature type="region of interest" description="Disordered" evidence="1">
    <location>
        <begin position="56"/>
        <end position="95"/>
    </location>
</feature>
<feature type="compositionally biased region" description="Basic and acidic residues" evidence="1">
    <location>
        <begin position="191"/>
        <end position="206"/>
    </location>
</feature>
<feature type="region of interest" description="Disordered" evidence="1">
    <location>
        <begin position="182"/>
        <end position="206"/>
    </location>
</feature>
<sequence length="247" mass="26595">MVDYDIVPDGIEVVESDEGGTFQINAPGNSTDGKLREAPTSLAGIDLLSFMRCSQPLQGPSTASSPDSSGGSTFSFDPESPTASPQGFPPLVEPLTSKDNLSLWQAEDSTLDNSSLGSRIITEAQPVSMWTDSPRPFETGWQDFSASKATELVSDHVDHELDLPSSLRSGVTSSSLETFAQVLTPTEDSSNDSRTDISDMSDGKDVSEQRTCSHDLFYGILTFGNKVLRLVAKELFRMRADTGNQSN</sequence>
<organism evidence="2 3">
    <name type="scientific">Tothia fuscella</name>
    <dbReference type="NCBI Taxonomy" id="1048955"/>
    <lineage>
        <taxon>Eukaryota</taxon>
        <taxon>Fungi</taxon>
        <taxon>Dikarya</taxon>
        <taxon>Ascomycota</taxon>
        <taxon>Pezizomycotina</taxon>
        <taxon>Dothideomycetes</taxon>
        <taxon>Pleosporomycetidae</taxon>
        <taxon>Venturiales</taxon>
        <taxon>Cylindrosympodiaceae</taxon>
        <taxon>Tothia</taxon>
    </lineage>
</organism>
<protein>
    <submittedName>
        <fullName evidence="2">Uncharacterized protein</fullName>
    </submittedName>
</protein>
<evidence type="ECO:0000313" key="2">
    <source>
        <dbReference type="EMBL" id="KAF2436109.1"/>
    </source>
</evidence>
<proteinExistence type="predicted"/>
<feature type="compositionally biased region" description="Low complexity" evidence="1">
    <location>
        <begin position="60"/>
        <end position="77"/>
    </location>
</feature>
<comment type="caution">
    <text evidence="2">The sequence shown here is derived from an EMBL/GenBank/DDBJ whole genome shotgun (WGS) entry which is preliminary data.</text>
</comment>
<name>A0A9P4P3S3_9PEZI</name>
<gene>
    <name evidence="2" type="ORF">EJ08DRAFT_691995</name>
</gene>
<dbReference type="AlphaFoldDB" id="A0A9P4P3S3"/>
<evidence type="ECO:0000313" key="3">
    <source>
        <dbReference type="Proteomes" id="UP000800235"/>
    </source>
</evidence>
<accession>A0A9P4P3S3</accession>